<dbReference type="CDD" id="cd01392">
    <property type="entry name" value="HTH_LacI"/>
    <property type="match status" value="1"/>
</dbReference>
<dbReference type="PANTHER" id="PTHR30146">
    <property type="entry name" value="LACI-RELATED TRANSCRIPTIONAL REPRESSOR"/>
    <property type="match status" value="1"/>
</dbReference>
<accession>A0AAW5JQJ9</accession>
<keyword evidence="3" id="KW-0804">Transcription</keyword>
<dbReference type="InterPro" id="IPR028082">
    <property type="entry name" value="Peripla_BP_I"/>
</dbReference>
<dbReference type="SMART" id="SM00354">
    <property type="entry name" value="HTH_LACI"/>
    <property type="match status" value="1"/>
</dbReference>
<evidence type="ECO:0000313" key="5">
    <source>
        <dbReference type="EMBL" id="MCQ4771157.1"/>
    </source>
</evidence>
<sequence>MRARPTIKDIAAEVGVSHTTVSYILSGNTTQKISPATRKAVLDAAKRLQYVPNSAARSLRNNSTHCVSVAMEKALTNTRFSGLLQGIRESLQAEGYWIMLFDFSISSPPYPDFLESVLQRRTDGIIYISSDGYPPEEHCRQMIIDNTLPFVACDCCPEEPELASVSFDYERGAFEVACRLFGEGARRILYWRPDVQSLQEGYREQGLRRAAELYPGVEFSVSLLPSNTCVCTSDRHSDLNRICSQHLAQEILPRIADFQPGDAVVCCWSVMVNHLNAALSGKGRGLKIATLSDAEPPVVTDTQILTSRSNFVRGGKECTALLLRQLRGEPCSSVVLPPDIPSYIHF</sequence>
<proteinExistence type="predicted"/>
<dbReference type="Gene3D" id="1.10.260.40">
    <property type="entry name" value="lambda repressor-like DNA-binding domains"/>
    <property type="match status" value="1"/>
</dbReference>
<evidence type="ECO:0000256" key="1">
    <source>
        <dbReference type="ARBA" id="ARBA00023015"/>
    </source>
</evidence>
<dbReference type="EMBL" id="JANFYS010000025">
    <property type="protein sequence ID" value="MCQ4771157.1"/>
    <property type="molecule type" value="Genomic_DNA"/>
</dbReference>
<evidence type="ECO:0000313" key="6">
    <source>
        <dbReference type="Proteomes" id="UP001204562"/>
    </source>
</evidence>
<organism evidence="5 6">
    <name type="scientific">Intestinimonas massiliensis</name>
    <name type="common">ex Afouda et al. 2020</name>
    <dbReference type="NCBI Taxonomy" id="1673721"/>
    <lineage>
        <taxon>Bacteria</taxon>
        <taxon>Bacillati</taxon>
        <taxon>Bacillota</taxon>
        <taxon>Clostridia</taxon>
        <taxon>Eubacteriales</taxon>
        <taxon>Intestinimonas</taxon>
    </lineage>
</organism>
<dbReference type="Proteomes" id="UP001204562">
    <property type="component" value="Unassembled WGS sequence"/>
</dbReference>
<dbReference type="Gene3D" id="3.40.50.2300">
    <property type="match status" value="2"/>
</dbReference>
<dbReference type="InterPro" id="IPR001761">
    <property type="entry name" value="Peripla_BP/Lac1_sug-bd_dom"/>
</dbReference>
<dbReference type="GO" id="GO:0000976">
    <property type="term" value="F:transcription cis-regulatory region binding"/>
    <property type="evidence" value="ECO:0007669"/>
    <property type="project" value="TreeGrafter"/>
</dbReference>
<evidence type="ECO:0000259" key="4">
    <source>
        <dbReference type="PROSITE" id="PS50932"/>
    </source>
</evidence>
<feature type="domain" description="HTH lacI-type" evidence="4">
    <location>
        <begin position="5"/>
        <end position="61"/>
    </location>
</feature>
<evidence type="ECO:0000256" key="3">
    <source>
        <dbReference type="ARBA" id="ARBA00023163"/>
    </source>
</evidence>
<name>A0AAW5JQJ9_9FIRM</name>
<protein>
    <submittedName>
        <fullName evidence="5">LacI family transcriptional regulator</fullName>
    </submittedName>
</protein>
<keyword evidence="2" id="KW-0238">DNA-binding</keyword>
<dbReference type="SUPFAM" id="SSF47413">
    <property type="entry name" value="lambda repressor-like DNA-binding domains"/>
    <property type="match status" value="1"/>
</dbReference>
<dbReference type="SUPFAM" id="SSF53822">
    <property type="entry name" value="Periplasmic binding protein-like I"/>
    <property type="match status" value="1"/>
</dbReference>
<evidence type="ECO:0000256" key="2">
    <source>
        <dbReference type="ARBA" id="ARBA00023125"/>
    </source>
</evidence>
<keyword evidence="1" id="KW-0805">Transcription regulation</keyword>
<dbReference type="PROSITE" id="PS00356">
    <property type="entry name" value="HTH_LACI_1"/>
    <property type="match status" value="1"/>
</dbReference>
<dbReference type="RefSeq" id="WP_256304412.1">
    <property type="nucleotide sequence ID" value="NZ_JANFYS010000025.1"/>
</dbReference>
<dbReference type="Pfam" id="PF00356">
    <property type="entry name" value="LacI"/>
    <property type="match status" value="1"/>
</dbReference>
<gene>
    <name evidence="5" type="ORF">NE579_11890</name>
</gene>
<dbReference type="InterPro" id="IPR000843">
    <property type="entry name" value="HTH_LacI"/>
</dbReference>
<dbReference type="Pfam" id="PF00532">
    <property type="entry name" value="Peripla_BP_1"/>
    <property type="match status" value="1"/>
</dbReference>
<dbReference type="GO" id="GO:0003700">
    <property type="term" value="F:DNA-binding transcription factor activity"/>
    <property type="evidence" value="ECO:0007669"/>
    <property type="project" value="TreeGrafter"/>
</dbReference>
<dbReference type="InterPro" id="IPR010982">
    <property type="entry name" value="Lambda_DNA-bd_dom_sf"/>
</dbReference>
<dbReference type="CDD" id="cd06267">
    <property type="entry name" value="PBP1_LacI_sugar_binding-like"/>
    <property type="match status" value="1"/>
</dbReference>
<dbReference type="PANTHER" id="PTHR30146:SF138">
    <property type="entry name" value="TRANSCRIPTIONAL REGULATORY PROTEIN"/>
    <property type="match status" value="1"/>
</dbReference>
<reference evidence="5" key="1">
    <citation type="submission" date="2022-06" db="EMBL/GenBank/DDBJ databases">
        <title>Isolation of gut microbiota from human fecal samples.</title>
        <authorList>
            <person name="Pamer E.G."/>
            <person name="Barat B."/>
            <person name="Waligurski E."/>
            <person name="Medina S."/>
            <person name="Paddock L."/>
            <person name="Mostad J."/>
        </authorList>
    </citation>
    <scope>NUCLEOTIDE SEQUENCE</scope>
    <source>
        <strain evidence="5">DFI.9.91</strain>
    </source>
</reference>
<dbReference type="PROSITE" id="PS50932">
    <property type="entry name" value="HTH_LACI_2"/>
    <property type="match status" value="1"/>
</dbReference>
<comment type="caution">
    <text evidence="5">The sequence shown here is derived from an EMBL/GenBank/DDBJ whole genome shotgun (WGS) entry which is preliminary data.</text>
</comment>
<dbReference type="AlphaFoldDB" id="A0AAW5JQJ9"/>